<keyword evidence="3" id="KW-1185">Reference proteome</keyword>
<comment type="caution">
    <text evidence="2">The sequence shown here is derived from an EMBL/GenBank/DDBJ whole genome shotgun (WGS) entry which is preliminary data.</text>
</comment>
<feature type="domain" description="PPM-type phosphatase" evidence="1">
    <location>
        <begin position="139"/>
        <end position="330"/>
    </location>
</feature>
<protein>
    <recommendedName>
        <fullName evidence="1">PPM-type phosphatase domain-containing protein</fullName>
    </recommendedName>
</protein>
<dbReference type="Pfam" id="PF13581">
    <property type="entry name" value="HATPase_c_2"/>
    <property type="match status" value="1"/>
</dbReference>
<dbReference type="InterPro" id="IPR039248">
    <property type="entry name" value="Ptase_RsbX"/>
</dbReference>
<organism evidence="2 3">
    <name type="scientific">Virgisporangium aliadipatigenens</name>
    <dbReference type="NCBI Taxonomy" id="741659"/>
    <lineage>
        <taxon>Bacteria</taxon>
        <taxon>Bacillati</taxon>
        <taxon>Actinomycetota</taxon>
        <taxon>Actinomycetes</taxon>
        <taxon>Micromonosporales</taxon>
        <taxon>Micromonosporaceae</taxon>
        <taxon>Virgisporangium</taxon>
    </lineage>
</organism>
<accession>A0A8J3YPP1</accession>
<proteinExistence type="predicted"/>
<dbReference type="PANTHER" id="PTHR35801:SF1">
    <property type="entry name" value="PHOSPHOSERINE PHOSPHATASE RSBX"/>
    <property type="match status" value="1"/>
</dbReference>
<dbReference type="AlphaFoldDB" id="A0A8J3YPP1"/>
<dbReference type="InterPro" id="IPR036457">
    <property type="entry name" value="PPM-type-like_dom_sf"/>
</dbReference>
<name>A0A8J3YPP1_9ACTN</name>
<dbReference type="InterPro" id="IPR036890">
    <property type="entry name" value="HATPase_C_sf"/>
</dbReference>
<sequence>MEPLRQFAHERVAVADPADVGAARRAVKQHAERLHGSSAHAELVATELATNLLRHAVPGGWVLTRPVPPDRVEILAVDRGPGIADVAAAVEGHVPEPKGLGCGLASVRRVSERFDVHTEKDRGTAVLSLVDVRRGRPEHAPRRWAGMSVGVTEACGDGWAVAEAGGCLAVAVVDGLGHGASASVAADAVLKAFALDPTDVEGYVARAHEAARMTRGAAATLCVIDPDAEIVRYTAVGNVNGRVVGPSGIRGLATSNGTLGLQATPPKAQVRTLSWAPDSTLVLWTDGLSSRLELEGRADLLEHDPALVAAVLHRDHTRDRDDATVVVVRSTAT</sequence>
<dbReference type="InterPro" id="IPR001932">
    <property type="entry name" value="PPM-type_phosphatase-like_dom"/>
</dbReference>
<dbReference type="RefSeq" id="WP_203902959.1">
    <property type="nucleotide sequence ID" value="NZ_BOPF01000028.1"/>
</dbReference>
<dbReference type="EMBL" id="BOPF01000028">
    <property type="protein sequence ID" value="GIJ49489.1"/>
    <property type="molecule type" value="Genomic_DNA"/>
</dbReference>
<dbReference type="SUPFAM" id="SSF81606">
    <property type="entry name" value="PP2C-like"/>
    <property type="match status" value="1"/>
</dbReference>
<dbReference type="SUPFAM" id="SSF55874">
    <property type="entry name" value="ATPase domain of HSP90 chaperone/DNA topoisomerase II/histidine kinase"/>
    <property type="match status" value="1"/>
</dbReference>
<dbReference type="InterPro" id="IPR003594">
    <property type="entry name" value="HATPase_dom"/>
</dbReference>
<dbReference type="Gene3D" id="3.60.40.10">
    <property type="entry name" value="PPM-type phosphatase domain"/>
    <property type="match status" value="1"/>
</dbReference>
<evidence type="ECO:0000313" key="3">
    <source>
        <dbReference type="Proteomes" id="UP000619260"/>
    </source>
</evidence>
<dbReference type="SMART" id="SM00331">
    <property type="entry name" value="PP2C_SIG"/>
    <property type="match status" value="1"/>
</dbReference>
<dbReference type="Proteomes" id="UP000619260">
    <property type="component" value="Unassembled WGS sequence"/>
</dbReference>
<evidence type="ECO:0000259" key="1">
    <source>
        <dbReference type="SMART" id="SM00331"/>
    </source>
</evidence>
<gene>
    <name evidence="2" type="ORF">Val02_63750</name>
</gene>
<dbReference type="PANTHER" id="PTHR35801">
    <property type="entry name" value="PHOSPHOSERINE PHOSPHATASE RSBX"/>
    <property type="match status" value="1"/>
</dbReference>
<dbReference type="Pfam" id="PF07228">
    <property type="entry name" value="SpoIIE"/>
    <property type="match status" value="1"/>
</dbReference>
<dbReference type="Gene3D" id="3.30.565.10">
    <property type="entry name" value="Histidine kinase-like ATPase, C-terminal domain"/>
    <property type="match status" value="1"/>
</dbReference>
<evidence type="ECO:0000313" key="2">
    <source>
        <dbReference type="EMBL" id="GIJ49489.1"/>
    </source>
</evidence>
<reference evidence="2" key="1">
    <citation type="submission" date="2021-01" db="EMBL/GenBank/DDBJ databases">
        <title>Whole genome shotgun sequence of Virgisporangium aliadipatigenens NBRC 105644.</title>
        <authorList>
            <person name="Komaki H."/>
            <person name="Tamura T."/>
        </authorList>
    </citation>
    <scope>NUCLEOTIDE SEQUENCE</scope>
    <source>
        <strain evidence="2">NBRC 105644</strain>
    </source>
</reference>